<dbReference type="Gene3D" id="3.40.1190.10">
    <property type="entry name" value="Mur-like, catalytic domain"/>
    <property type="match status" value="1"/>
</dbReference>
<reference evidence="6" key="1">
    <citation type="submission" date="2019-12" db="EMBL/GenBank/DDBJ databases">
        <title>Comparative genomics gives insights into the taxonomy of the Azoarcus-Aromatoleum group and reveals separate origins of nif in the plant-associated Azoarcus and non-plant-associated Aromatoleum sub-groups.</title>
        <authorList>
            <person name="Lafos M."/>
            <person name="Maluk M."/>
            <person name="Batista M."/>
            <person name="Junghare M."/>
            <person name="Carmona M."/>
            <person name="Faoro H."/>
            <person name="Cruz L.M."/>
            <person name="Battistoni F."/>
            <person name="De Souza E."/>
            <person name="Pedrosa F."/>
            <person name="Chen W.-M."/>
            <person name="Poole P.S."/>
            <person name="Dixon R.A."/>
            <person name="James E.K."/>
        </authorList>
    </citation>
    <scope>NUCLEOTIDE SEQUENCE</scope>
    <source>
        <strain evidence="6">U120</strain>
    </source>
</reference>
<dbReference type="InterPro" id="IPR004101">
    <property type="entry name" value="Mur_ligase_C"/>
</dbReference>
<comment type="caution">
    <text evidence="6">The sequence shown here is derived from an EMBL/GenBank/DDBJ whole genome shotgun (WGS) entry which is preliminary data.</text>
</comment>
<evidence type="ECO:0000259" key="5">
    <source>
        <dbReference type="Pfam" id="PF08245"/>
    </source>
</evidence>
<evidence type="ECO:0000256" key="2">
    <source>
        <dbReference type="ARBA" id="ARBA00022741"/>
    </source>
</evidence>
<keyword evidence="1" id="KW-0436">Ligase</keyword>
<gene>
    <name evidence="6" type="ORF">GO608_19200</name>
</gene>
<evidence type="ECO:0000259" key="4">
    <source>
        <dbReference type="Pfam" id="PF02875"/>
    </source>
</evidence>
<dbReference type="NCBIfam" id="TIGR00447">
    <property type="entry name" value="pth"/>
    <property type="match status" value="1"/>
</dbReference>
<feature type="domain" description="Mur ligase central" evidence="5">
    <location>
        <begin position="47"/>
        <end position="233"/>
    </location>
</feature>
<dbReference type="PANTHER" id="PTHR43024">
    <property type="entry name" value="UDP-N-ACETYLMURAMOYL-TRIPEPTIDE--D-ALANYL-D-ALANINE LIGASE"/>
    <property type="match status" value="1"/>
</dbReference>
<feature type="domain" description="Mur ligase C-terminal" evidence="4">
    <location>
        <begin position="257"/>
        <end position="378"/>
    </location>
</feature>
<accession>A0ABX1N848</accession>
<evidence type="ECO:0000313" key="6">
    <source>
        <dbReference type="EMBL" id="NMF95419.1"/>
    </source>
</evidence>
<dbReference type="InterPro" id="IPR036565">
    <property type="entry name" value="Mur-like_cat_sf"/>
</dbReference>
<keyword evidence="3" id="KW-0067">ATP-binding</keyword>
<dbReference type="SUPFAM" id="SSF53244">
    <property type="entry name" value="MurD-like peptide ligases, peptide-binding domain"/>
    <property type="match status" value="1"/>
</dbReference>
<dbReference type="Pfam" id="PF02875">
    <property type="entry name" value="Mur_ligase_C"/>
    <property type="match status" value="1"/>
</dbReference>
<evidence type="ECO:0000313" key="7">
    <source>
        <dbReference type="Proteomes" id="UP000601990"/>
    </source>
</evidence>
<dbReference type="GO" id="GO:0016787">
    <property type="term" value="F:hydrolase activity"/>
    <property type="evidence" value="ECO:0007669"/>
    <property type="project" value="UniProtKB-KW"/>
</dbReference>
<dbReference type="InterPro" id="IPR036416">
    <property type="entry name" value="Pept_tRNA_hydro_sf"/>
</dbReference>
<dbReference type="Proteomes" id="UP000601990">
    <property type="component" value="Unassembled WGS sequence"/>
</dbReference>
<dbReference type="PANTHER" id="PTHR43024:SF1">
    <property type="entry name" value="UDP-N-ACETYLMURAMOYL-TRIPEPTIDE--D-ALANYL-D-ALANINE LIGASE"/>
    <property type="match status" value="1"/>
</dbReference>
<proteinExistence type="predicted"/>
<evidence type="ECO:0000256" key="3">
    <source>
        <dbReference type="ARBA" id="ARBA00022840"/>
    </source>
</evidence>
<dbReference type="Gene3D" id="3.90.190.20">
    <property type="entry name" value="Mur ligase, C-terminal domain"/>
    <property type="match status" value="1"/>
</dbReference>
<dbReference type="SUPFAM" id="SSF53178">
    <property type="entry name" value="Peptidyl-tRNA hydrolase-like"/>
    <property type="match status" value="1"/>
</dbReference>
<evidence type="ECO:0000256" key="1">
    <source>
        <dbReference type="ARBA" id="ARBA00022598"/>
    </source>
</evidence>
<dbReference type="InterPro" id="IPR051046">
    <property type="entry name" value="MurCDEF_CellWall_CoF430Synth"/>
</dbReference>
<dbReference type="SUPFAM" id="SSF53623">
    <property type="entry name" value="MurD-like peptide ligases, catalytic domain"/>
    <property type="match status" value="1"/>
</dbReference>
<dbReference type="InterPro" id="IPR036615">
    <property type="entry name" value="Mur_ligase_C_dom_sf"/>
</dbReference>
<protein>
    <submittedName>
        <fullName evidence="6">Aminoacyl-tRNA hydrolase</fullName>
    </submittedName>
</protein>
<dbReference type="InterPro" id="IPR013221">
    <property type="entry name" value="Mur_ligase_cen"/>
</dbReference>
<organism evidence="6 7">
    <name type="scientific">Aromatoleum buckelii</name>
    <dbReference type="NCBI Taxonomy" id="200254"/>
    <lineage>
        <taxon>Bacteria</taxon>
        <taxon>Pseudomonadati</taxon>
        <taxon>Pseudomonadota</taxon>
        <taxon>Betaproteobacteria</taxon>
        <taxon>Rhodocyclales</taxon>
        <taxon>Rhodocyclaceae</taxon>
        <taxon>Aromatoleum</taxon>
    </lineage>
</organism>
<name>A0ABX1N848_9RHOO</name>
<keyword evidence="6" id="KW-0378">Hydrolase</keyword>
<keyword evidence="2" id="KW-0547">Nucleotide-binding</keyword>
<dbReference type="Pfam" id="PF01195">
    <property type="entry name" value="Pept_tRNA_hydro"/>
    <property type="match status" value="1"/>
</dbReference>
<keyword evidence="7" id="KW-1185">Reference proteome</keyword>
<dbReference type="Pfam" id="PF08245">
    <property type="entry name" value="Mur_ligase_M"/>
    <property type="match status" value="1"/>
</dbReference>
<dbReference type="Gene3D" id="3.40.50.1470">
    <property type="entry name" value="Peptidyl-tRNA hydrolase"/>
    <property type="match status" value="1"/>
</dbReference>
<dbReference type="InterPro" id="IPR001328">
    <property type="entry name" value="Pept_tRNA_hydro"/>
</dbReference>
<dbReference type="EMBL" id="WTVH01000078">
    <property type="protein sequence ID" value="NMF95419.1"/>
    <property type="molecule type" value="Genomic_DNA"/>
</dbReference>
<sequence length="644" mass="69301">MRRLVRGVLKHVRGLVPALKWRAARWSAFGRVSIMRPRLDAVTFVAITGSAGKTGAKDLAAAVLQVLGPCQMSSVSTNDHFGVAETVLGTTRRHRFSVVEMGAPRPGYLDRSLRMVRPRIAVLTLVARDHFTRYKSVEAIAAEKGKVVSALPPDGIAVLNIDDPLVRAIGESCGRRVIWFGQREGATVRLREARSRYPEPLTLTVDYAGRIYEIATALHGTHQAPSVLIALCVGLAAGVPMETAIAALAKVPITPARMEIMSADNDAVFIRDDWKAPVWSFQAPLDFLREARAERKVAIIGTLSDYSLSASKLYPKIARQVREVADLAIFVGPHALRALKARSKPDDLSILAFPDIRAAAEHLHAALGAGDLVLVKGSHKADHLTRLILDRTERVLCWDDRCRRGTLCERCPKLRDPAFASGPPEPVSRRLFTRAASSEEESVVAVVGLGNAGVQFDGTPHNVGRGVLDELVRSAGKQWIEEGEGHVCSIVVEGLGVKLLKPSGAINQCGPKVRDFLERTGVDVRRCILVHDDMDLMLGDVRIKRDGGDAGHKGVRSVIAALGTGSFARVRVGVRKEGERQAARNLVLTKYSATDEAPLALGVGCAAKQVLELIGGPPGSSRELFNTGGGADADKGCGELSSTV</sequence>